<dbReference type="InterPro" id="IPR029058">
    <property type="entry name" value="AB_hydrolase_fold"/>
</dbReference>
<dbReference type="SUPFAM" id="SSF53474">
    <property type="entry name" value="alpha/beta-Hydrolases"/>
    <property type="match status" value="1"/>
</dbReference>
<accession>A0A1C3H2F1</accession>
<gene>
    <name evidence="1" type="ORF">CHUV0807_0371</name>
</gene>
<dbReference type="Proteomes" id="UP000190837">
    <property type="component" value="Unassembled WGS sequence"/>
</dbReference>
<organism evidence="1 2">
    <name type="scientific">Cardiobacterium hominis</name>
    <dbReference type="NCBI Taxonomy" id="2718"/>
    <lineage>
        <taxon>Bacteria</taxon>
        <taxon>Pseudomonadati</taxon>
        <taxon>Pseudomonadota</taxon>
        <taxon>Gammaproteobacteria</taxon>
        <taxon>Cardiobacteriales</taxon>
        <taxon>Cardiobacteriaceae</taxon>
        <taxon>Cardiobacterium</taxon>
    </lineage>
</organism>
<dbReference type="EMBL" id="FKLO01000017">
    <property type="protein sequence ID" value="SAM57992.1"/>
    <property type="molecule type" value="Genomic_DNA"/>
</dbReference>
<proteinExistence type="predicted"/>
<evidence type="ECO:0000313" key="2">
    <source>
        <dbReference type="Proteomes" id="UP000190837"/>
    </source>
</evidence>
<dbReference type="RefSeq" id="WP_079539241.1">
    <property type="nucleotide sequence ID" value="NZ_CP171111.1"/>
</dbReference>
<evidence type="ECO:0000313" key="1">
    <source>
        <dbReference type="EMBL" id="SAM57992.1"/>
    </source>
</evidence>
<sequence length="270" mass="30357">MSQSQTKLPTIAELLEMSRTQIVSEAFLMNEDEDIEKIRPKGFSYISKEDTPIHLSKSLLKDGNNHSSKLTEPQITEFMENWEVVAYLPNTTTGFSGTLFQAKRDIPGTTIKAGEKVMSLRSTEFIDDAVRDNQATNKMEIADRGWAFGQIDDLEQWFQGLRNEKLIGDGEQIRITGYSLGGHLATAFNILHRDEGLIKNTYTFNGAGVGKKTENEEINKVSLQRIINNFHRERQSDASIGCTLAQHSQKTSIATRRSARAAHTSKYFHG</sequence>
<dbReference type="Gene3D" id="3.40.50.1820">
    <property type="entry name" value="alpha/beta hydrolase"/>
    <property type="match status" value="1"/>
</dbReference>
<dbReference type="AlphaFoldDB" id="A0A1C3H2F1"/>
<reference evidence="2" key="1">
    <citation type="submission" date="2016-04" db="EMBL/GenBank/DDBJ databases">
        <authorList>
            <person name="Tagini F."/>
        </authorList>
    </citation>
    <scope>NUCLEOTIDE SEQUENCE [LARGE SCALE GENOMIC DNA]</scope>
    <source>
        <strain evidence="2">CHUV0807</strain>
    </source>
</reference>
<protein>
    <submittedName>
        <fullName evidence="1">Hemolysin-type calcium-binding region:Haemolysin-type calcium binding related</fullName>
    </submittedName>
</protein>
<name>A0A1C3H2F1_9GAMM</name>